<keyword evidence="2" id="KW-1185">Reference proteome</keyword>
<organism evidence="1 2">
    <name type="scientific">Dillenia turbinata</name>
    <dbReference type="NCBI Taxonomy" id="194707"/>
    <lineage>
        <taxon>Eukaryota</taxon>
        <taxon>Viridiplantae</taxon>
        <taxon>Streptophyta</taxon>
        <taxon>Embryophyta</taxon>
        <taxon>Tracheophyta</taxon>
        <taxon>Spermatophyta</taxon>
        <taxon>Magnoliopsida</taxon>
        <taxon>eudicotyledons</taxon>
        <taxon>Gunneridae</taxon>
        <taxon>Pentapetalae</taxon>
        <taxon>Dilleniales</taxon>
        <taxon>Dilleniaceae</taxon>
        <taxon>Dillenia</taxon>
    </lineage>
</organism>
<sequence>MGKIFVITLKIFVVQRQDNCVNLTGSKKSLIFYIRLVEISLSILLESRKLVIYHIISLMYKQKLYLLQWIFIIIYVKEVQQTMSLKLLRMRYISHLTRY</sequence>
<evidence type="ECO:0000313" key="2">
    <source>
        <dbReference type="Proteomes" id="UP001370490"/>
    </source>
</evidence>
<dbReference type="Proteomes" id="UP001370490">
    <property type="component" value="Unassembled WGS sequence"/>
</dbReference>
<reference evidence="1 2" key="1">
    <citation type="submission" date="2023-12" db="EMBL/GenBank/DDBJ databases">
        <title>A high-quality genome assembly for Dillenia turbinata (Dilleniales).</title>
        <authorList>
            <person name="Chanderbali A."/>
        </authorList>
    </citation>
    <scope>NUCLEOTIDE SEQUENCE [LARGE SCALE GENOMIC DNA]</scope>
    <source>
        <strain evidence="1">LSX21</strain>
        <tissue evidence="1">Leaf</tissue>
    </source>
</reference>
<accession>A0AAN8ZEN3</accession>
<gene>
    <name evidence="1" type="ORF">RJ641_035451</name>
</gene>
<protein>
    <submittedName>
        <fullName evidence="1">Uncharacterized protein</fullName>
    </submittedName>
</protein>
<proteinExistence type="predicted"/>
<comment type="caution">
    <text evidence="1">The sequence shown here is derived from an EMBL/GenBank/DDBJ whole genome shotgun (WGS) entry which is preliminary data.</text>
</comment>
<evidence type="ECO:0000313" key="1">
    <source>
        <dbReference type="EMBL" id="KAK6935296.1"/>
    </source>
</evidence>
<name>A0AAN8ZEN3_9MAGN</name>
<dbReference type="EMBL" id="JBAMMX010000008">
    <property type="protein sequence ID" value="KAK6935296.1"/>
    <property type="molecule type" value="Genomic_DNA"/>
</dbReference>
<dbReference type="AlphaFoldDB" id="A0AAN8ZEN3"/>